<keyword evidence="1" id="KW-1133">Transmembrane helix</keyword>
<keyword evidence="1" id="KW-0812">Transmembrane</keyword>
<evidence type="ECO:0000256" key="1">
    <source>
        <dbReference type="SAM" id="Phobius"/>
    </source>
</evidence>
<dbReference type="AlphaFoldDB" id="A0A956NE72"/>
<evidence type="ECO:0000313" key="2">
    <source>
        <dbReference type="EMBL" id="MCA9757359.1"/>
    </source>
</evidence>
<organism evidence="2 3">
    <name type="scientific">Eiseniibacteriota bacterium</name>
    <dbReference type="NCBI Taxonomy" id="2212470"/>
    <lineage>
        <taxon>Bacteria</taxon>
        <taxon>Candidatus Eiseniibacteriota</taxon>
    </lineage>
</organism>
<protein>
    <submittedName>
        <fullName evidence="2">Uncharacterized protein</fullName>
    </submittedName>
</protein>
<keyword evidence="1" id="KW-0472">Membrane</keyword>
<comment type="caution">
    <text evidence="2">The sequence shown here is derived from an EMBL/GenBank/DDBJ whole genome shotgun (WGS) entry which is preliminary data.</text>
</comment>
<feature type="transmembrane region" description="Helical" evidence="1">
    <location>
        <begin position="46"/>
        <end position="66"/>
    </location>
</feature>
<accession>A0A956NE72</accession>
<reference evidence="2" key="1">
    <citation type="submission" date="2020-04" db="EMBL/GenBank/DDBJ databases">
        <authorList>
            <person name="Zhang T."/>
        </authorList>
    </citation>
    <scope>NUCLEOTIDE SEQUENCE</scope>
    <source>
        <strain evidence="2">HKST-UBA02</strain>
    </source>
</reference>
<feature type="transmembrane region" description="Helical" evidence="1">
    <location>
        <begin position="123"/>
        <end position="145"/>
    </location>
</feature>
<proteinExistence type="predicted"/>
<feature type="transmembrane region" description="Helical" evidence="1">
    <location>
        <begin position="93"/>
        <end position="117"/>
    </location>
</feature>
<name>A0A956NE72_UNCEI</name>
<sequence>MTTQTHPVREAESLRFFARTRRIVGWLVVASGFATFFSLFRSPSSAIFPALFLILLYGIWLFMVLVEKREAFRVEGEPEPIARREIAAESAELRTAISIGIVILFASVLVVGVALGSKWLGTVALLLFLYLLVIGGPFWLAEILARGEDARHRPR</sequence>
<reference evidence="2" key="2">
    <citation type="journal article" date="2021" name="Microbiome">
        <title>Successional dynamics and alternative stable states in a saline activated sludge microbial community over 9 years.</title>
        <authorList>
            <person name="Wang Y."/>
            <person name="Ye J."/>
            <person name="Ju F."/>
            <person name="Liu L."/>
            <person name="Boyd J.A."/>
            <person name="Deng Y."/>
            <person name="Parks D.H."/>
            <person name="Jiang X."/>
            <person name="Yin X."/>
            <person name="Woodcroft B.J."/>
            <person name="Tyson G.W."/>
            <person name="Hugenholtz P."/>
            <person name="Polz M.F."/>
            <person name="Zhang T."/>
        </authorList>
    </citation>
    <scope>NUCLEOTIDE SEQUENCE</scope>
    <source>
        <strain evidence="2">HKST-UBA02</strain>
    </source>
</reference>
<gene>
    <name evidence="2" type="ORF">KDA27_16265</name>
</gene>
<feature type="transmembrane region" description="Helical" evidence="1">
    <location>
        <begin position="23"/>
        <end position="40"/>
    </location>
</feature>
<dbReference type="EMBL" id="JAGQHS010000095">
    <property type="protein sequence ID" value="MCA9757359.1"/>
    <property type="molecule type" value="Genomic_DNA"/>
</dbReference>
<dbReference type="Proteomes" id="UP000739538">
    <property type="component" value="Unassembled WGS sequence"/>
</dbReference>
<evidence type="ECO:0000313" key="3">
    <source>
        <dbReference type="Proteomes" id="UP000739538"/>
    </source>
</evidence>